<organism evidence="3 4">
    <name type="scientific">Candidatus Roizmanbacteria bacterium CG07_land_8_20_14_0_80_34_15</name>
    <dbReference type="NCBI Taxonomy" id="1974849"/>
    <lineage>
        <taxon>Bacteria</taxon>
        <taxon>Candidatus Roizmaniibacteriota</taxon>
    </lineage>
</organism>
<sequence>MDLETFMRQLAMKTINQTSAGGIVFKKVHPNTYPLTPNPYLWLICQHSQHRGWVFPKGFVGDKNKNESNETAALREVEEEGGVKAKIITNLPILPIKTNYEYEWKNILIKKTVYYFLMEYISGDPKNHDWEMMDAKFVSEEEVKNTLTYDSDKQAFEKILKVL</sequence>
<dbReference type="InterPro" id="IPR000086">
    <property type="entry name" value="NUDIX_hydrolase_dom"/>
</dbReference>
<proteinExistence type="predicted"/>
<evidence type="ECO:0000256" key="1">
    <source>
        <dbReference type="ARBA" id="ARBA00022801"/>
    </source>
</evidence>
<feature type="domain" description="Nudix hydrolase" evidence="2">
    <location>
        <begin position="15"/>
        <end position="161"/>
    </location>
</feature>
<dbReference type="Proteomes" id="UP000230184">
    <property type="component" value="Unassembled WGS sequence"/>
</dbReference>
<name>A0A2M6YTJ2_9BACT</name>
<gene>
    <name evidence="3" type="ORF">COT02_04055</name>
</gene>
<evidence type="ECO:0000313" key="3">
    <source>
        <dbReference type="EMBL" id="PIU36817.1"/>
    </source>
</evidence>
<dbReference type="GO" id="GO:0004081">
    <property type="term" value="F:bis(5'-nucleosyl)-tetraphosphatase (asymmetrical) activity"/>
    <property type="evidence" value="ECO:0007669"/>
    <property type="project" value="TreeGrafter"/>
</dbReference>
<dbReference type="InterPro" id="IPR020084">
    <property type="entry name" value="NUDIX_hydrolase_CS"/>
</dbReference>
<dbReference type="PANTHER" id="PTHR21340">
    <property type="entry name" value="DIADENOSINE 5,5-P1,P4-TETRAPHOSPHATE PYROPHOSPHOHYDROLASE MUTT"/>
    <property type="match status" value="1"/>
</dbReference>
<dbReference type="GO" id="GO:0006167">
    <property type="term" value="P:AMP biosynthetic process"/>
    <property type="evidence" value="ECO:0007669"/>
    <property type="project" value="TreeGrafter"/>
</dbReference>
<keyword evidence="1" id="KW-0378">Hydrolase</keyword>
<dbReference type="PROSITE" id="PS51462">
    <property type="entry name" value="NUDIX"/>
    <property type="match status" value="1"/>
</dbReference>
<comment type="caution">
    <text evidence="3">The sequence shown here is derived from an EMBL/GenBank/DDBJ whole genome shotgun (WGS) entry which is preliminary data.</text>
</comment>
<dbReference type="PROSITE" id="PS00893">
    <property type="entry name" value="NUDIX_BOX"/>
    <property type="match status" value="1"/>
</dbReference>
<dbReference type="SUPFAM" id="SSF55811">
    <property type="entry name" value="Nudix"/>
    <property type="match status" value="1"/>
</dbReference>
<reference evidence="4" key="1">
    <citation type="submission" date="2017-09" db="EMBL/GenBank/DDBJ databases">
        <title>Depth-based differentiation of microbial function through sediment-hosted aquifers and enrichment of novel symbionts in the deep terrestrial subsurface.</title>
        <authorList>
            <person name="Probst A.J."/>
            <person name="Ladd B."/>
            <person name="Jarett J.K."/>
            <person name="Geller-Mcgrath D.E."/>
            <person name="Sieber C.M.K."/>
            <person name="Emerson J.B."/>
            <person name="Anantharaman K."/>
            <person name="Thomas B.C."/>
            <person name="Malmstrom R."/>
            <person name="Stieglmeier M."/>
            <person name="Klingl A."/>
            <person name="Woyke T."/>
            <person name="Ryan C.M."/>
            <person name="Banfield J.F."/>
        </authorList>
    </citation>
    <scope>NUCLEOTIDE SEQUENCE [LARGE SCALE GENOMIC DNA]</scope>
</reference>
<dbReference type="Pfam" id="PF00293">
    <property type="entry name" value="NUDIX"/>
    <property type="match status" value="1"/>
</dbReference>
<accession>A0A2M6YTJ2</accession>
<evidence type="ECO:0000259" key="2">
    <source>
        <dbReference type="PROSITE" id="PS51462"/>
    </source>
</evidence>
<dbReference type="Gene3D" id="3.90.79.10">
    <property type="entry name" value="Nucleoside Triphosphate Pyrophosphohydrolase"/>
    <property type="match status" value="1"/>
</dbReference>
<dbReference type="AlphaFoldDB" id="A0A2M6YTJ2"/>
<dbReference type="EMBL" id="PEWY01000120">
    <property type="protein sequence ID" value="PIU36817.1"/>
    <property type="molecule type" value="Genomic_DNA"/>
</dbReference>
<dbReference type="GO" id="GO:0006754">
    <property type="term" value="P:ATP biosynthetic process"/>
    <property type="evidence" value="ECO:0007669"/>
    <property type="project" value="TreeGrafter"/>
</dbReference>
<dbReference type="InterPro" id="IPR051325">
    <property type="entry name" value="Nudix_hydrolase_domain"/>
</dbReference>
<dbReference type="InterPro" id="IPR015797">
    <property type="entry name" value="NUDIX_hydrolase-like_dom_sf"/>
</dbReference>
<evidence type="ECO:0000313" key="4">
    <source>
        <dbReference type="Proteomes" id="UP000230184"/>
    </source>
</evidence>
<dbReference type="PANTHER" id="PTHR21340:SF0">
    <property type="entry name" value="BIS(5'-NUCLEOSYL)-TETRAPHOSPHATASE [ASYMMETRICAL]"/>
    <property type="match status" value="1"/>
</dbReference>
<protein>
    <recommendedName>
        <fullName evidence="2">Nudix hydrolase domain-containing protein</fullName>
    </recommendedName>
</protein>